<comment type="catalytic activity">
    <reaction evidence="7 8">
        <text>CMP + ATP = CDP + ADP</text>
        <dbReference type="Rhea" id="RHEA:11600"/>
        <dbReference type="ChEBI" id="CHEBI:30616"/>
        <dbReference type="ChEBI" id="CHEBI:58069"/>
        <dbReference type="ChEBI" id="CHEBI:60377"/>
        <dbReference type="ChEBI" id="CHEBI:456216"/>
        <dbReference type="EC" id="2.7.4.25"/>
    </reaction>
</comment>
<reference evidence="10" key="1">
    <citation type="submission" date="2020-08" db="EMBL/GenBank/DDBJ databases">
        <title>Genome public.</title>
        <authorList>
            <person name="Liu C."/>
            <person name="Sun Q."/>
        </authorList>
    </citation>
    <scope>NUCLEOTIDE SEQUENCE</scope>
    <source>
        <strain evidence="10">BX7</strain>
    </source>
</reference>
<proteinExistence type="inferred from homology"/>
<keyword evidence="2 8" id="KW-0808">Transferase</keyword>
<feature type="binding site" evidence="8">
    <location>
        <begin position="9"/>
        <end position="17"/>
    </location>
    <ligand>
        <name>ATP</name>
        <dbReference type="ChEBI" id="CHEBI:30616"/>
    </ligand>
</feature>
<evidence type="ECO:0000256" key="8">
    <source>
        <dbReference type="HAMAP-Rule" id="MF_00238"/>
    </source>
</evidence>
<evidence type="ECO:0000256" key="1">
    <source>
        <dbReference type="ARBA" id="ARBA00009427"/>
    </source>
</evidence>
<dbReference type="CDD" id="cd02020">
    <property type="entry name" value="CMPK"/>
    <property type="match status" value="1"/>
</dbReference>
<dbReference type="RefSeq" id="WP_249299253.1">
    <property type="nucleotide sequence ID" value="NZ_JACRSP010000001.1"/>
</dbReference>
<keyword evidence="4 8" id="KW-0418">Kinase</keyword>
<dbReference type="SUPFAM" id="SSF52540">
    <property type="entry name" value="P-loop containing nucleoside triphosphate hydrolases"/>
    <property type="match status" value="1"/>
</dbReference>
<dbReference type="GO" id="GO:0006220">
    <property type="term" value="P:pyrimidine nucleotide metabolic process"/>
    <property type="evidence" value="ECO:0007669"/>
    <property type="project" value="UniProtKB-UniRule"/>
</dbReference>
<evidence type="ECO:0000313" key="10">
    <source>
        <dbReference type="EMBL" id="MBC8535526.1"/>
    </source>
</evidence>
<name>A0A926DCX7_9FIRM</name>
<dbReference type="NCBIfam" id="TIGR00017">
    <property type="entry name" value="cmk"/>
    <property type="match status" value="1"/>
</dbReference>
<dbReference type="InterPro" id="IPR011994">
    <property type="entry name" value="Cytidylate_kinase_dom"/>
</dbReference>
<dbReference type="GO" id="GO:0015949">
    <property type="term" value="P:nucleobase-containing small molecule interconversion"/>
    <property type="evidence" value="ECO:0007669"/>
    <property type="project" value="TreeGrafter"/>
</dbReference>
<feature type="domain" description="Cytidylate kinase" evidence="9">
    <location>
        <begin position="5"/>
        <end position="218"/>
    </location>
</feature>
<dbReference type="Gene3D" id="3.40.50.300">
    <property type="entry name" value="P-loop containing nucleotide triphosphate hydrolases"/>
    <property type="match status" value="1"/>
</dbReference>
<dbReference type="EC" id="2.7.4.25" evidence="8"/>
<evidence type="ECO:0000256" key="6">
    <source>
        <dbReference type="ARBA" id="ARBA00047615"/>
    </source>
</evidence>
<organism evidence="10 11">
    <name type="scientific">Feifania hominis</name>
    <dbReference type="NCBI Taxonomy" id="2763660"/>
    <lineage>
        <taxon>Bacteria</taxon>
        <taxon>Bacillati</taxon>
        <taxon>Bacillota</taxon>
        <taxon>Clostridia</taxon>
        <taxon>Eubacteriales</taxon>
        <taxon>Feifaniaceae</taxon>
        <taxon>Feifania</taxon>
    </lineage>
</organism>
<comment type="subcellular location">
    <subcellularLocation>
        <location evidence="8">Cytoplasm</location>
    </subcellularLocation>
</comment>
<dbReference type="PANTHER" id="PTHR21299:SF2">
    <property type="entry name" value="CYTIDYLATE KINASE"/>
    <property type="match status" value="1"/>
</dbReference>
<sequence>MPINIAIDGPSGAGKSTIAKLVAADLHFTYIDTGAIYRAIGLFARRCGADPTDGEKVTALLPRIQIALRHEDGAQRVYLNGEDVSQEIREHEISKYASSVSAIPEVRQFLLALQRDIAARQDVIMDGRDIGTVVLPHADIKIFLTASTEDRARRRFEELRQRGQSVDFDQILRDIAERDYNDSHRAVAPLRAAEDAVVIDTTGNELEKSVAIIKKTIKDRL</sequence>
<dbReference type="InterPro" id="IPR003136">
    <property type="entry name" value="Cytidylate_kin"/>
</dbReference>
<gene>
    <name evidence="8" type="primary">cmk</name>
    <name evidence="10" type="ORF">H8695_02300</name>
</gene>
<accession>A0A926DCX7</accession>
<evidence type="ECO:0000256" key="4">
    <source>
        <dbReference type="ARBA" id="ARBA00022777"/>
    </source>
</evidence>
<evidence type="ECO:0000256" key="3">
    <source>
        <dbReference type="ARBA" id="ARBA00022741"/>
    </source>
</evidence>
<dbReference type="GO" id="GO:0036431">
    <property type="term" value="F:dCMP kinase activity"/>
    <property type="evidence" value="ECO:0007669"/>
    <property type="project" value="InterPro"/>
</dbReference>
<dbReference type="AlphaFoldDB" id="A0A926DCX7"/>
<dbReference type="Pfam" id="PF02224">
    <property type="entry name" value="Cytidylate_kin"/>
    <property type="match status" value="1"/>
</dbReference>
<dbReference type="GO" id="GO:0005829">
    <property type="term" value="C:cytosol"/>
    <property type="evidence" value="ECO:0007669"/>
    <property type="project" value="TreeGrafter"/>
</dbReference>
<comment type="caution">
    <text evidence="10">The sequence shown here is derived from an EMBL/GenBank/DDBJ whole genome shotgun (WGS) entry which is preliminary data.</text>
</comment>
<dbReference type="EMBL" id="JACRSP010000001">
    <property type="protein sequence ID" value="MBC8535526.1"/>
    <property type="molecule type" value="Genomic_DNA"/>
</dbReference>
<dbReference type="HAMAP" id="MF_00238">
    <property type="entry name" value="Cytidyl_kinase_type1"/>
    <property type="match status" value="1"/>
</dbReference>
<dbReference type="PANTHER" id="PTHR21299">
    <property type="entry name" value="CYTIDYLATE KINASE/PANTOATE-BETA-ALANINE LIGASE"/>
    <property type="match status" value="1"/>
</dbReference>
<comment type="similarity">
    <text evidence="1 8">Belongs to the cytidylate kinase family. Type 1 subfamily.</text>
</comment>
<keyword evidence="11" id="KW-1185">Reference proteome</keyword>
<dbReference type="GO" id="GO:0005524">
    <property type="term" value="F:ATP binding"/>
    <property type="evidence" value="ECO:0007669"/>
    <property type="project" value="UniProtKB-UniRule"/>
</dbReference>
<evidence type="ECO:0000313" key="11">
    <source>
        <dbReference type="Proteomes" id="UP000620366"/>
    </source>
</evidence>
<keyword evidence="5 8" id="KW-0067">ATP-binding</keyword>
<evidence type="ECO:0000256" key="7">
    <source>
        <dbReference type="ARBA" id="ARBA00048478"/>
    </source>
</evidence>
<protein>
    <recommendedName>
        <fullName evidence="8">Cytidylate kinase</fullName>
        <shortName evidence="8">CK</shortName>
        <ecNumber evidence="8">2.7.4.25</ecNumber>
    </recommendedName>
    <alternativeName>
        <fullName evidence="8">Cytidine monophosphate kinase</fullName>
        <shortName evidence="8">CMP kinase</shortName>
    </alternativeName>
</protein>
<evidence type="ECO:0000256" key="2">
    <source>
        <dbReference type="ARBA" id="ARBA00022679"/>
    </source>
</evidence>
<keyword evidence="8" id="KW-0963">Cytoplasm</keyword>
<evidence type="ECO:0000256" key="5">
    <source>
        <dbReference type="ARBA" id="ARBA00022840"/>
    </source>
</evidence>
<comment type="catalytic activity">
    <reaction evidence="6 8">
        <text>dCMP + ATP = dCDP + ADP</text>
        <dbReference type="Rhea" id="RHEA:25094"/>
        <dbReference type="ChEBI" id="CHEBI:30616"/>
        <dbReference type="ChEBI" id="CHEBI:57566"/>
        <dbReference type="ChEBI" id="CHEBI:58593"/>
        <dbReference type="ChEBI" id="CHEBI:456216"/>
        <dbReference type="EC" id="2.7.4.25"/>
    </reaction>
</comment>
<evidence type="ECO:0000259" key="9">
    <source>
        <dbReference type="Pfam" id="PF02224"/>
    </source>
</evidence>
<keyword evidence="3 8" id="KW-0547">Nucleotide-binding</keyword>
<dbReference type="InterPro" id="IPR027417">
    <property type="entry name" value="P-loop_NTPase"/>
</dbReference>
<dbReference type="Proteomes" id="UP000620366">
    <property type="component" value="Unassembled WGS sequence"/>
</dbReference>